<gene>
    <name evidence="2" type="ORF">EX30DRAFT_373356</name>
</gene>
<dbReference type="PANTHER" id="PTHR16021">
    <property type="entry name" value="MANSC DOMAIN CONTAINING PROTEIN 1"/>
    <property type="match status" value="1"/>
</dbReference>
<evidence type="ECO:0000256" key="1">
    <source>
        <dbReference type="SAM" id="MobiDB-lite"/>
    </source>
</evidence>
<name>A0A4S2MRW8_9PEZI</name>
<dbReference type="InParanoid" id="A0A4S2MRW8"/>
<reference evidence="2 3" key="1">
    <citation type="submission" date="2019-04" db="EMBL/GenBank/DDBJ databases">
        <title>Comparative genomics and transcriptomics to analyze fruiting body development in filamentous ascomycetes.</title>
        <authorList>
            <consortium name="DOE Joint Genome Institute"/>
            <person name="Lutkenhaus R."/>
            <person name="Traeger S."/>
            <person name="Breuer J."/>
            <person name="Kuo A."/>
            <person name="Lipzen A."/>
            <person name="Pangilinan J."/>
            <person name="Dilworth D."/>
            <person name="Sandor L."/>
            <person name="Poggeler S."/>
            <person name="Barry K."/>
            <person name="Grigoriev I.V."/>
            <person name="Nowrousian M."/>
        </authorList>
    </citation>
    <scope>NUCLEOTIDE SEQUENCE [LARGE SCALE GENOMIC DNA]</scope>
    <source>
        <strain evidence="2 3">CBS 389.68</strain>
    </source>
</reference>
<proteinExistence type="predicted"/>
<dbReference type="AlphaFoldDB" id="A0A4S2MRW8"/>
<feature type="compositionally biased region" description="Polar residues" evidence="1">
    <location>
        <begin position="393"/>
        <end position="403"/>
    </location>
</feature>
<feature type="region of interest" description="Disordered" evidence="1">
    <location>
        <begin position="1"/>
        <end position="65"/>
    </location>
</feature>
<dbReference type="PANTHER" id="PTHR16021:SF13">
    <property type="entry name" value="ETS DOMAIN-CONTAINING PROTEIN-RELATED"/>
    <property type="match status" value="1"/>
</dbReference>
<feature type="compositionally biased region" description="Low complexity" evidence="1">
    <location>
        <begin position="39"/>
        <end position="55"/>
    </location>
</feature>
<feature type="region of interest" description="Disordered" evidence="1">
    <location>
        <begin position="791"/>
        <end position="837"/>
    </location>
</feature>
<feature type="compositionally biased region" description="Basic and acidic residues" evidence="1">
    <location>
        <begin position="734"/>
        <end position="765"/>
    </location>
</feature>
<feature type="region of interest" description="Disordered" evidence="1">
    <location>
        <begin position="644"/>
        <end position="770"/>
    </location>
</feature>
<evidence type="ECO:0000313" key="2">
    <source>
        <dbReference type="EMBL" id="TGZ79019.1"/>
    </source>
</evidence>
<feature type="compositionally biased region" description="Basic residues" evidence="1">
    <location>
        <begin position="656"/>
        <end position="665"/>
    </location>
</feature>
<feature type="region of interest" description="Disordered" evidence="1">
    <location>
        <begin position="408"/>
        <end position="427"/>
    </location>
</feature>
<feature type="compositionally biased region" description="Low complexity" evidence="1">
    <location>
        <begin position="439"/>
        <end position="462"/>
    </location>
</feature>
<feature type="compositionally biased region" description="Basic and acidic residues" evidence="1">
    <location>
        <begin position="259"/>
        <end position="272"/>
    </location>
</feature>
<dbReference type="InterPro" id="IPR052660">
    <property type="entry name" value="Erythrocyte_Invasion_ImmMod"/>
</dbReference>
<feature type="compositionally biased region" description="Low complexity" evidence="1">
    <location>
        <begin position="711"/>
        <end position="721"/>
    </location>
</feature>
<feature type="compositionally biased region" description="Basic and acidic residues" evidence="1">
    <location>
        <begin position="803"/>
        <end position="829"/>
    </location>
</feature>
<keyword evidence="3" id="KW-1185">Reference proteome</keyword>
<feature type="region of interest" description="Disordered" evidence="1">
    <location>
        <begin position="131"/>
        <end position="166"/>
    </location>
</feature>
<sequence>MTSGLPTTSNIDDDSPTLTSPNENSSPYTLSNDSEPSKNTTNTTNNDNTANNITDKNTDSSFSPYNIMPHHAHELHIALTSPHPDEHVHAIYNLLILERLGIPHNNVFELGRMLDVSARRCWDISIDSAGPPPPIEADSTHNHHDTSLLPHSSADYNPDTQTTAPAPLPQLHTLQELHAELQELARIVNNAALPAPTMALWLDQRELQKTHVDPWTNPQGAIRAAEERRKKGLHAWEEEDWVEAGGALMLGGGGVGEGVRPDEEQEKGKTMDKTTTSSGLGRNRGSVARMREVVAERKSEPETAKFVKWDIKDNHNDDDDDEEIETLDTAAYPHHHRDHHEDPSRTNSLPVSFRTSFPPPTTTTTTTSGIEKEKQKHHPSFSIPPSTPPRGLTSPTSPQSQTVQYAKLNTTPEVKTRPSKADAILGITSTSCEPRIWKSESPMSSPSATATAATGSLSTSKSNVGLNSGMNSIGAGAGIYSRRTSSLRHSISSITSHASHASAASSSSYSSSSSSASSGAITKSPRSLARLRSIALTRTRVPTTSVSNPPGGLGGGGVGGVGAGTGESSKAAAMLGITIPTLPNPSTSNTLHPPRPPDITTSLITRYPVTPPIVPGLIPSLPHNQPHEKNKELRHTLSASSIRPLIPPPAVMGGSLKRRYSRSRKPLAESLSVSAPSSPEKDIAAKSEAGVIEEEEPVRESRKSADSVTTGMSGMAAGMGSWSRRVGGRVAKRIVAEVERQRERERDRDRDRENEAAGGRVRESAESTTATASMVGGLLAGGGWTGFPASVRDAGVEGGEGVGGKEGKGKDGGRRVRGPREMVRKESRIKLGMGEDG</sequence>
<dbReference type="EMBL" id="ML220135">
    <property type="protein sequence ID" value="TGZ79019.1"/>
    <property type="molecule type" value="Genomic_DNA"/>
</dbReference>
<feature type="region of interest" description="Disordered" evidence="1">
    <location>
        <begin position="498"/>
        <end position="561"/>
    </location>
</feature>
<organism evidence="2 3">
    <name type="scientific">Ascodesmis nigricans</name>
    <dbReference type="NCBI Taxonomy" id="341454"/>
    <lineage>
        <taxon>Eukaryota</taxon>
        <taxon>Fungi</taxon>
        <taxon>Dikarya</taxon>
        <taxon>Ascomycota</taxon>
        <taxon>Pezizomycotina</taxon>
        <taxon>Pezizomycetes</taxon>
        <taxon>Pezizales</taxon>
        <taxon>Ascodesmidaceae</taxon>
        <taxon>Ascodesmis</taxon>
    </lineage>
</organism>
<accession>A0A4S2MRW8</accession>
<protein>
    <submittedName>
        <fullName evidence="2">Uncharacterized protein</fullName>
    </submittedName>
</protein>
<feature type="compositionally biased region" description="Polar residues" evidence="1">
    <location>
        <begin position="1"/>
        <end position="38"/>
    </location>
</feature>
<feature type="compositionally biased region" description="Gly residues" evidence="1">
    <location>
        <begin position="551"/>
        <end position="561"/>
    </location>
</feature>
<evidence type="ECO:0000313" key="3">
    <source>
        <dbReference type="Proteomes" id="UP000298138"/>
    </source>
</evidence>
<feature type="region of interest" description="Disordered" evidence="1">
    <location>
        <begin position="436"/>
        <end position="469"/>
    </location>
</feature>
<feature type="compositionally biased region" description="Polar residues" evidence="1">
    <location>
        <begin position="154"/>
        <end position="164"/>
    </location>
</feature>
<feature type="region of interest" description="Disordered" evidence="1">
    <location>
        <begin position="258"/>
        <end position="288"/>
    </location>
</feature>
<feature type="compositionally biased region" description="Low complexity" evidence="1">
    <location>
        <begin position="498"/>
        <end position="521"/>
    </location>
</feature>
<feature type="compositionally biased region" description="Polar residues" evidence="1">
    <location>
        <begin position="345"/>
        <end position="355"/>
    </location>
</feature>
<dbReference type="Proteomes" id="UP000298138">
    <property type="component" value="Unassembled WGS sequence"/>
</dbReference>
<feature type="region of interest" description="Disordered" evidence="1">
    <location>
        <begin position="334"/>
        <end position="403"/>
    </location>
</feature>